<dbReference type="KEGG" id="kuy:FY550_09810"/>
<dbReference type="GO" id="GO:0006310">
    <property type="term" value="P:DNA recombination"/>
    <property type="evidence" value="ECO:0007669"/>
    <property type="project" value="UniProtKB-KW"/>
</dbReference>
<dbReference type="Proteomes" id="UP000322553">
    <property type="component" value="Chromosome"/>
</dbReference>
<comment type="subcellular location">
    <subcellularLocation>
        <location evidence="1">Cytoplasm</location>
        <location evidence="1">Nucleoid</location>
    </subcellularLocation>
</comment>
<dbReference type="GO" id="GO:0003690">
    <property type="term" value="F:double-stranded DNA binding"/>
    <property type="evidence" value="ECO:0007669"/>
    <property type="project" value="TreeGrafter"/>
</dbReference>
<reference evidence="6 7" key="1">
    <citation type="submission" date="2019-08" db="EMBL/GenBank/DDBJ databases">
        <title>Complete genome sequence of Kushneria sp. YCWA18, a halophilic phosphate-solubilizing bacterium isolated from Daqiao saltern in China.</title>
        <authorList>
            <person name="Du G.-X."/>
            <person name="Qu L.-Y."/>
        </authorList>
    </citation>
    <scope>NUCLEOTIDE SEQUENCE [LARGE SCALE GENOMIC DNA]</scope>
    <source>
        <strain evidence="6 7">YCWA18</strain>
    </source>
</reference>
<keyword evidence="7" id="KW-1185">Reference proteome</keyword>
<proteinExistence type="inferred from homology"/>
<evidence type="ECO:0000256" key="3">
    <source>
        <dbReference type="ARBA" id="ARBA00022296"/>
    </source>
</evidence>
<protein>
    <recommendedName>
        <fullName evidence="3">Recombination-associated protein RdgC</fullName>
    </recommendedName>
</protein>
<dbReference type="PANTHER" id="PTHR38103:SF1">
    <property type="entry name" value="RECOMBINATION-ASSOCIATED PROTEIN RDGC"/>
    <property type="match status" value="1"/>
</dbReference>
<evidence type="ECO:0000256" key="5">
    <source>
        <dbReference type="ARBA" id="ARBA00023172"/>
    </source>
</evidence>
<evidence type="ECO:0000256" key="2">
    <source>
        <dbReference type="ARBA" id="ARBA00008657"/>
    </source>
</evidence>
<evidence type="ECO:0000313" key="6">
    <source>
        <dbReference type="EMBL" id="QEL11405.1"/>
    </source>
</evidence>
<organism evidence="6 7">
    <name type="scientific">Kushneria phosphatilytica</name>
    <dbReference type="NCBI Taxonomy" id="657387"/>
    <lineage>
        <taxon>Bacteria</taxon>
        <taxon>Pseudomonadati</taxon>
        <taxon>Pseudomonadota</taxon>
        <taxon>Gammaproteobacteria</taxon>
        <taxon>Oceanospirillales</taxon>
        <taxon>Halomonadaceae</taxon>
        <taxon>Kushneria</taxon>
    </lineage>
</organism>
<evidence type="ECO:0000313" key="7">
    <source>
        <dbReference type="Proteomes" id="UP000322553"/>
    </source>
</evidence>
<dbReference type="GO" id="GO:0043590">
    <property type="term" value="C:bacterial nucleoid"/>
    <property type="evidence" value="ECO:0007669"/>
    <property type="project" value="TreeGrafter"/>
</dbReference>
<comment type="similarity">
    <text evidence="2">Belongs to the RdgC family.</text>
</comment>
<name>A0A1S1NXA8_9GAMM</name>
<dbReference type="STRING" id="657387.BH688_06070"/>
<dbReference type="InterPro" id="IPR007476">
    <property type="entry name" value="RdgC"/>
</dbReference>
<dbReference type="AlphaFoldDB" id="A0A1S1NXA8"/>
<dbReference type="EMBL" id="CP043420">
    <property type="protein sequence ID" value="QEL11405.1"/>
    <property type="molecule type" value="Genomic_DNA"/>
</dbReference>
<keyword evidence="4" id="KW-0963">Cytoplasm</keyword>
<dbReference type="OrthoDB" id="5290530at2"/>
<evidence type="ECO:0000256" key="4">
    <source>
        <dbReference type="ARBA" id="ARBA00022490"/>
    </source>
</evidence>
<dbReference type="PANTHER" id="PTHR38103">
    <property type="entry name" value="RECOMBINATION-ASSOCIATED PROTEIN RDGC"/>
    <property type="match status" value="1"/>
</dbReference>
<keyword evidence="5" id="KW-0233">DNA recombination</keyword>
<dbReference type="RefSeq" id="WP_070977749.1">
    <property type="nucleotide sequence ID" value="NZ_CP043420.1"/>
</dbReference>
<dbReference type="NCBIfam" id="NF001464">
    <property type="entry name" value="PRK00321.1-5"/>
    <property type="match status" value="1"/>
</dbReference>
<sequence length="309" mass="34291">MWFKHLHLYRLHENGAWSFDALQDALTAHAFAPVTAHQARTHGWTAPAGRHSEQLLHEVSGHRLLSLMRQERLLPPAVIRETLEERAAEQEAAQGYPPGRREKQVLKERIIEELLPQAFTRSNRTDLWWDTHRGLIGINASSSKRAEQALDALRQSLGSLQVTPLAVATPPGRTMTGWLSDPSARPEGLLLGDQIELRSRADDDGVLRARSIDPDGEEIRTALEVGRQVSRLSIALEGQLSLILQEDLALKSLRFDDALIDEASDSSDSDNPIMSMETEFVLMAQVLSNAVEQLTQWLGGEAEAIPATS</sequence>
<dbReference type="Pfam" id="PF04381">
    <property type="entry name" value="RdgC"/>
    <property type="match status" value="1"/>
</dbReference>
<evidence type="ECO:0000256" key="1">
    <source>
        <dbReference type="ARBA" id="ARBA00004453"/>
    </source>
</evidence>
<accession>A0A1S1NXA8</accession>
<dbReference type="GO" id="GO:0000018">
    <property type="term" value="P:regulation of DNA recombination"/>
    <property type="evidence" value="ECO:0007669"/>
    <property type="project" value="TreeGrafter"/>
</dbReference>
<gene>
    <name evidence="6" type="ORF">FY550_09810</name>
</gene>